<accession>A0AAD9KGJ3</accession>
<evidence type="ECO:0000313" key="3">
    <source>
        <dbReference type="Proteomes" id="UP001208570"/>
    </source>
</evidence>
<feature type="compositionally biased region" description="Low complexity" evidence="1">
    <location>
        <begin position="102"/>
        <end position="120"/>
    </location>
</feature>
<feature type="region of interest" description="Disordered" evidence="1">
    <location>
        <begin position="97"/>
        <end position="120"/>
    </location>
</feature>
<reference evidence="2" key="1">
    <citation type="journal article" date="2023" name="Mol. Biol. Evol.">
        <title>Third-Generation Sequencing Reveals the Adaptive Role of the Epigenome in Three Deep-Sea Polychaetes.</title>
        <authorList>
            <person name="Perez M."/>
            <person name="Aroh O."/>
            <person name="Sun Y."/>
            <person name="Lan Y."/>
            <person name="Juniper S.K."/>
            <person name="Young C.R."/>
            <person name="Angers B."/>
            <person name="Qian P.Y."/>
        </authorList>
    </citation>
    <scope>NUCLEOTIDE SEQUENCE</scope>
    <source>
        <strain evidence="2">P08H-3</strain>
    </source>
</reference>
<dbReference type="Proteomes" id="UP001208570">
    <property type="component" value="Unassembled WGS sequence"/>
</dbReference>
<comment type="caution">
    <text evidence="2">The sequence shown here is derived from an EMBL/GenBank/DDBJ whole genome shotgun (WGS) entry which is preliminary data.</text>
</comment>
<evidence type="ECO:0000313" key="2">
    <source>
        <dbReference type="EMBL" id="KAK2170717.1"/>
    </source>
</evidence>
<evidence type="ECO:0000256" key="1">
    <source>
        <dbReference type="SAM" id="MobiDB-lite"/>
    </source>
</evidence>
<organism evidence="2 3">
    <name type="scientific">Paralvinella palmiformis</name>
    <dbReference type="NCBI Taxonomy" id="53620"/>
    <lineage>
        <taxon>Eukaryota</taxon>
        <taxon>Metazoa</taxon>
        <taxon>Spiralia</taxon>
        <taxon>Lophotrochozoa</taxon>
        <taxon>Annelida</taxon>
        <taxon>Polychaeta</taxon>
        <taxon>Sedentaria</taxon>
        <taxon>Canalipalpata</taxon>
        <taxon>Terebellida</taxon>
        <taxon>Terebelliformia</taxon>
        <taxon>Alvinellidae</taxon>
        <taxon>Paralvinella</taxon>
    </lineage>
</organism>
<sequence>MKPTQLVLCPRLAGAQLDIRRLMLHSWPSANYEHILSENRRLSSEIDSLKQIISQLESAKKNHVCVCHNYTPSPPSSVTSQPANAYVINGNESRGSFGEVANSMTSSSLTSPSNPLDDFA</sequence>
<gene>
    <name evidence="2" type="ORF">LSH36_1g22004</name>
</gene>
<name>A0AAD9KGJ3_9ANNE</name>
<dbReference type="EMBL" id="JAODUP010000001">
    <property type="protein sequence ID" value="KAK2170717.1"/>
    <property type="molecule type" value="Genomic_DNA"/>
</dbReference>
<proteinExistence type="predicted"/>
<keyword evidence="3" id="KW-1185">Reference proteome</keyword>
<protein>
    <submittedName>
        <fullName evidence="2">Uncharacterized protein</fullName>
    </submittedName>
</protein>
<dbReference type="AlphaFoldDB" id="A0AAD9KGJ3"/>